<sequence>LSLIEPCYRLCLQTAASAGGYIQDKFAQGQDKAGELKHEADKGVSSAFDSAKSQVSSFASDAKVETKKVSDRYVPELSHGSNARSLKERWLAGDATAETAHGVAEKLKHDAHYAAESGHAKLQSAEDSAAKALEHAKQKVGELSNVASQKASELSAHAREEMKAAERSAKESASSGTHKAHEFGNPAEVSPSTIAEAKSALTDACDAIQERATAIVEEVRRVTESPPQSPDKVPGESTSHEPKRTDTLRSTRGATETRRRCTIL</sequence>
<dbReference type="EMBL" id="WIXE01002812">
    <property type="protein sequence ID" value="KAK5984500.1"/>
    <property type="molecule type" value="Genomic_DNA"/>
</dbReference>
<reference evidence="2 3" key="1">
    <citation type="submission" date="2019-10" db="EMBL/GenBank/DDBJ databases">
        <title>Assembly and Annotation for the nematode Trichostrongylus colubriformis.</title>
        <authorList>
            <person name="Martin J."/>
        </authorList>
    </citation>
    <scope>NUCLEOTIDE SEQUENCE [LARGE SCALE GENOMIC DNA]</scope>
    <source>
        <strain evidence="2">G859</strain>
        <tissue evidence="2">Whole worm</tissue>
    </source>
</reference>
<feature type="compositionally biased region" description="Basic and acidic residues" evidence="1">
    <location>
        <begin position="238"/>
        <end position="264"/>
    </location>
</feature>
<dbReference type="Proteomes" id="UP001331761">
    <property type="component" value="Unassembled WGS sequence"/>
</dbReference>
<evidence type="ECO:0000256" key="1">
    <source>
        <dbReference type="SAM" id="MobiDB-lite"/>
    </source>
</evidence>
<feature type="region of interest" description="Disordered" evidence="1">
    <location>
        <begin position="216"/>
        <end position="264"/>
    </location>
</feature>
<name>A0AAN8G182_TRICO</name>
<feature type="compositionally biased region" description="Basic and acidic residues" evidence="1">
    <location>
        <begin position="62"/>
        <end position="74"/>
    </location>
</feature>
<evidence type="ECO:0000313" key="2">
    <source>
        <dbReference type="EMBL" id="KAK5984500.1"/>
    </source>
</evidence>
<gene>
    <name evidence="2" type="ORF">GCK32_006693</name>
</gene>
<dbReference type="AlphaFoldDB" id="A0AAN8G182"/>
<comment type="caution">
    <text evidence="2">The sequence shown here is derived from an EMBL/GenBank/DDBJ whole genome shotgun (WGS) entry which is preliminary data.</text>
</comment>
<feature type="region of interest" description="Disordered" evidence="1">
    <location>
        <begin position="141"/>
        <end position="195"/>
    </location>
</feature>
<feature type="non-terminal residue" evidence="2">
    <location>
        <position position="1"/>
    </location>
</feature>
<accession>A0AAN8G182</accession>
<feature type="compositionally biased region" description="Basic and acidic residues" evidence="1">
    <location>
        <begin position="156"/>
        <end position="170"/>
    </location>
</feature>
<keyword evidence="3" id="KW-1185">Reference proteome</keyword>
<proteinExistence type="predicted"/>
<feature type="compositionally biased region" description="Polar residues" evidence="1">
    <location>
        <begin position="47"/>
        <end position="59"/>
    </location>
</feature>
<protein>
    <submittedName>
        <fullName evidence="2">Uncharacterized protein</fullName>
    </submittedName>
</protein>
<organism evidence="2 3">
    <name type="scientific">Trichostrongylus colubriformis</name>
    <name type="common">Black scour worm</name>
    <dbReference type="NCBI Taxonomy" id="6319"/>
    <lineage>
        <taxon>Eukaryota</taxon>
        <taxon>Metazoa</taxon>
        <taxon>Ecdysozoa</taxon>
        <taxon>Nematoda</taxon>
        <taxon>Chromadorea</taxon>
        <taxon>Rhabditida</taxon>
        <taxon>Rhabditina</taxon>
        <taxon>Rhabditomorpha</taxon>
        <taxon>Strongyloidea</taxon>
        <taxon>Trichostrongylidae</taxon>
        <taxon>Trichostrongylus</taxon>
    </lineage>
</organism>
<evidence type="ECO:0000313" key="3">
    <source>
        <dbReference type="Proteomes" id="UP001331761"/>
    </source>
</evidence>
<feature type="compositionally biased region" description="Basic and acidic residues" evidence="1">
    <location>
        <begin position="32"/>
        <end position="42"/>
    </location>
</feature>
<feature type="region of interest" description="Disordered" evidence="1">
    <location>
        <begin position="30"/>
        <end position="88"/>
    </location>
</feature>